<dbReference type="EC" id="2.7.7.65" evidence="2"/>
<dbReference type="CDD" id="cd01949">
    <property type="entry name" value="GGDEF"/>
    <property type="match status" value="1"/>
</dbReference>
<name>A0A345P2I2_9GAMM</name>
<keyword evidence="7" id="KW-1185">Reference proteome</keyword>
<feature type="transmembrane region" description="Helical" evidence="4">
    <location>
        <begin position="173"/>
        <end position="192"/>
    </location>
</feature>
<evidence type="ECO:0000256" key="1">
    <source>
        <dbReference type="ARBA" id="ARBA00001946"/>
    </source>
</evidence>
<feature type="transmembrane region" description="Helical" evidence="4">
    <location>
        <begin position="151"/>
        <end position="168"/>
    </location>
</feature>
<dbReference type="AlphaFoldDB" id="A0A345P2I2"/>
<dbReference type="EMBL" id="CP031222">
    <property type="protein sequence ID" value="AXI01491.1"/>
    <property type="molecule type" value="Genomic_DNA"/>
</dbReference>
<keyword evidence="4" id="KW-1133">Transmembrane helix</keyword>
<keyword evidence="4" id="KW-0472">Membrane</keyword>
<comment type="cofactor">
    <cofactor evidence="1">
        <name>Mg(2+)</name>
        <dbReference type="ChEBI" id="CHEBI:18420"/>
    </cofactor>
</comment>
<feature type="transmembrane region" description="Helical" evidence="4">
    <location>
        <begin position="97"/>
        <end position="117"/>
    </location>
</feature>
<comment type="catalytic activity">
    <reaction evidence="3">
        <text>2 GTP = 3',3'-c-di-GMP + 2 diphosphate</text>
        <dbReference type="Rhea" id="RHEA:24898"/>
        <dbReference type="ChEBI" id="CHEBI:33019"/>
        <dbReference type="ChEBI" id="CHEBI:37565"/>
        <dbReference type="ChEBI" id="CHEBI:58805"/>
        <dbReference type="EC" id="2.7.7.65"/>
    </reaction>
</comment>
<dbReference type="InterPro" id="IPR043128">
    <property type="entry name" value="Rev_trsase/Diguanyl_cyclase"/>
</dbReference>
<dbReference type="PROSITE" id="PS50887">
    <property type="entry name" value="GGDEF"/>
    <property type="match status" value="1"/>
</dbReference>
<dbReference type="Gene3D" id="3.30.70.270">
    <property type="match status" value="1"/>
</dbReference>
<sequence>MKYFTPPSSYSETEAQGPEVCRNGIAIQQTFHHIKKRHSFLRKRLVSILEWSRVDKGIFILVMLTPYFLQYFLWSGYVVNHSELHGIVNISVLNSYLWIQTILVVIGCGILGFGLVMRRRKPDAVFFQYLVLQFFSLSMIAMFYYVGPLSFSAGLFLLGAPVWGLILLDRKPVWWATGIAVTALLGLGYAAAYNVFPHASLMIPPTDQAGRVFWMNSTVYFNALFFILILVMADQMLAWWHAREDNIRELSRTDALTGVHNRLSILDFLNHEVARTVRMNTPLSVVILDLDHFKRVNDDWGHPVGDLVLQRTAEVLQQNIRDIDALGRYGGEEFIIVLPGADHGEALNIIERCRIELARAEILTESNHSIRVTASFGFVCVSGLQIEPHVLIKTADQALYAAKSNGRNRVESMEVSSRREEVLA</sequence>
<dbReference type="InterPro" id="IPR029787">
    <property type="entry name" value="Nucleotide_cyclase"/>
</dbReference>
<dbReference type="GO" id="GO:0052621">
    <property type="term" value="F:diguanylate cyclase activity"/>
    <property type="evidence" value="ECO:0007669"/>
    <property type="project" value="UniProtKB-EC"/>
</dbReference>
<feature type="transmembrane region" description="Helical" evidence="4">
    <location>
        <begin position="212"/>
        <end position="233"/>
    </location>
</feature>
<dbReference type="OrthoDB" id="9812260at2"/>
<dbReference type="InterPro" id="IPR000160">
    <property type="entry name" value="GGDEF_dom"/>
</dbReference>
<evidence type="ECO:0000256" key="3">
    <source>
        <dbReference type="ARBA" id="ARBA00034247"/>
    </source>
</evidence>
<dbReference type="Proteomes" id="UP000253940">
    <property type="component" value="Chromosome"/>
</dbReference>
<proteinExistence type="predicted"/>
<dbReference type="PANTHER" id="PTHR45138">
    <property type="entry name" value="REGULATORY COMPONENTS OF SENSORY TRANSDUCTION SYSTEM"/>
    <property type="match status" value="1"/>
</dbReference>
<accession>A0A345P2I2</accession>
<protein>
    <recommendedName>
        <fullName evidence="2">diguanylate cyclase</fullName>
        <ecNumber evidence="2">2.7.7.65</ecNumber>
    </recommendedName>
</protein>
<dbReference type="KEGG" id="mbah:HYN46_00390"/>
<feature type="transmembrane region" description="Helical" evidence="4">
    <location>
        <begin position="58"/>
        <end position="77"/>
    </location>
</feature>
<evidence type="ECO:0000313" key="6">
    <source>
        <dbReference type="EMBL" id="AXI01491.1"/>
    </source>
</evidence>
<evidence type="ECO:0000256" key="2">
    <source>
        <dbReference type="ARBA" id="ARBA00012528"/>
    </source>
</evidence>
<evidence type="ECO:0000256" key="4">
    <source>
        <dbReference type="SAM" id="Phobius"/>
    </source>
</evidence>
<keyword evidence="4" id="KW-0812">Transmembrane</keyword>
<dbReference type="Pfam" id="PF00990">
    <property type="entry name" value="GGDEF"/>
    <property type="match status" value="1"/>
</dbReference>
<dbReference type="FunFam" id="3.30.70.270:FF:000001">
    <property type="entry name" value="Diguanylate cyclase domain protein"/>
    <property type="match status" value="1"/>
</dbReference>
<evidence type="ECO:0000259" key="5">
    <source>
        <dbReference type="PROSITE" id="PS50887"/>
    </source>
</evidence>
<dbReference type="RefSeq" id="WP_114897601.1">
    <property type="nucleotide sequence ID" value="NZ_CP031222.1"/>
</dbReference>
<gene>
    <name evidence="6" type="ORF">HYN46_00390</name>
</gene>
<dbReference type="SMART" id="SM00267">
    <property type="entry name" value="GGDEF"/>
    <property type="match status" value="1"/>
</dbReference>
<feature type="transmembrane region" description="Helical" evidence="4">
    <location>
        <begin position="124"/>
        <end position="145"/>
    </location>
</feature>
<evidence type="ECO:0000313" key="7">
    <source>
        <dbReference type="Proteomes" id="UP000253940"/>
    </source>
</evidence>
<dbReference type="PANTHER" id="PTHR45138:SF9">
    <property type="entry name" value="DIGUANYLATE CYCLASE DGCM-RELATED"/>
    <property type="match status" value="1"/>
</dbReference>
<dbReference type="NCBIfam" id="TIGR00254">
    <property type="entry name" value="GGDEF"/>
    <property type="match status" value="1"/>
</dbReference>
<dbReference type="SUPFAM" id="SSF55073">
    <property type="entry name" value="Nucleotide cyclase"/>
    <property type="match status" value="1"/>
</dbReference>
<reference evidence="6 7" key="1">
    <citation type="submission" date="2018-07" db="EMBL/GenBank/DDBJ databases">
        <title>Genome sequencing of Moraxellaceae gen. HYN0046.</title>
        <authorList>
            <person name="Kim M."/>
            <person name="Yi H."/>
        </authorList>
    </citation>
    <scope>NUCLEOTIDE SEQUENCE [LARGE SCALE GENOMIC DNA]</scope>
    <source>
        <strain evidence="6 7">HYN0046</strain>
    </source>
</reference>
<organism evidence="6 7">
    <name type="scientific">Aquirhabdus parva</name>
    <dbReference type="NCBI Taxonomy" id="2283318"/>
    <lineage>
        <taxon>Bacteria</taxon>
        <taxon>Pseudomonadati</taxon>
        <taxon>Pseudomonadota</taxon>
        <taxon>Gammaproteobacteria</taxon>
        <taxon>Moraxellales</taxon>
        <taxon>Moraxellaceae</taxon>
        <taxon>Aquirhabdus</taxon>
    </lineage>
</organism>
<dbReference type="InterPro" id="IPR050469">
    <property type="entry name" value="Diguanylate_Cyclase"/>
</dbReference>
<feature type="domain" description="GGDEF" evidence="5">
    <location>
        <begin position="281"/>
        <end position="415"/>
    </location>
</feature>